<dbReference type="AlphaFoldDB" id="A0A0C3PUM0"/>
<evidence type="ECO:0000256" key="6">
    <source>
        <dbReference type="ARBA" id="ARBA00022750"/>
    </source>
</evidence>
<reference evidence="10" key="2">
    <citation type="submission" date="2015-01" db="EMBL/GenBank/DDBJ databases">
        <title>Evolutionary Origins and Diversification of the Mycorrhizal Mutualists.</title>
        <authorList>
            <consortium name="DOE Joint Genome Institute"/>
            <consortium name="Mycorrhizal Genomics Consortium"/>
            <person name="Kohler A."/>
            <person name="Kuo A."/>
            <person name="Nagy L.G."/>
            <person name="Floudas D."/>
            <person name="Copeland A."/>
            <person name="Barry K.W."/>
            <person name="Cichocki N."/>
            <person name="Veneault-Fourrey C."/>
            <person name="LaButti K."/>
            <person name="Lindquist E.A."/>
            <person name="Lipzen A."/>
            <person name="Lundell T."/>
            <person name="Morin E."/>
            <person name="Murat C."/>
            <person name="Riley R."/>
            <person name="Ohm R."/>
            <person name="Sun H."/>
            <person name="Tunlid A."/>
            <person name="Henrissat B."/>
            <person name="Grigoriev I.V."/>
            <person name="Hibbett D.S."/>
            <person name="Martin F."/>
        </authorList>
    </citation>
    <scope>NUCLEOTIDE SEQUENCE [LARGE SCALE GENOMIC DNA]</scope>
    <source>
        <strain evidence="10">Marx 270</strain>
    </source>
</reference>
<reference evidence="9 10" key="1">
    <citation type="submission" date="2014-04" db="EMBL/GenBank/DDBJ databases">
        <authorList>
            <consortium name="DOE Joint Genome Institute"/>
            <person name="Kuo A."/>
            <person name="Kohler A."/>
            <person name="Costa M.D."/>
            <person name="Nagy L.G."/>
            <person name="Floudas D."/>
            <person name="Copeland A."/>
            <person name="Barry K.W."/>
            <person name="Cichocki N."/>
            <person name="Veneault-Fourrey C."/>
            <person name="LaButti K."/>
            <person name="Lindquist E.A."/>
            <person name="Lipzen A."/>
            <person name="Lundell T."/>
            <person name="Morin E."/>
            <person name="Murat C."/>
            <person name="Sun H."/>
            <person name="Tunlid A."/>
            <person name="Henrissat B."/>
            <person name="Grigoriev I.V."/>
            <person name="Hibbett D.S."/>
            <person name="Martin F."/>
            <person name="Nordberg H.P."/>
            <person name="Cantor M.N."/>
            <person name="Hua S.X."/>
        </authorList>
    </citation>
    <scope>NUCLEOTIDE SEQUENCE [LARGE SCALE GENOMIC DNA]</scope>
    <source>
        <strain evidence="9 10">Marx 270</strain>
    </source>
</reference>
<dbReference type="InterPro" id="IPR000626">
    <property type="entry name" value="Ubiquitin-like_dom"/>
</dbReference>
<dbReference type="Pfam" id="PF09668">
    <property type="entry name" value="Asp_protease"/>
    <property type="match status" value="1"/>
</dbReference>
<protein>
    <recommendedName>
        <fullName evidence="4">DNA damage-inducible protein 1</fullName>
    </recommendedName>
</protein>
<keyword evidence="5" id="KW-0645">Protease</keyword>
<dbReference type="EMBL" id="KN831947">
    <property type="protein sequence ID" value="KIO12509.1"/>
    <property type="molecule type" value="Genomic_DNA"/>
</dbReference>
<evidence type="ECO:0000256" key="3">
    <source>
        <dbReference type="ARBA" id="ARBA00011128"/>
    </source>
</evidence>
<proteinExistence type="inferred from homology"/>
<dbReference type="Gene3D" id="3.10.20.90">
    <property type="entry name" value="Phosphatidylinositol 3-kinase Catalytic Subunit, Chain A, domain 1"/>
    <property type="match status" value="1"/>
</dbReference>
<keyword evidence="7" id="KW-0378">Hydrolase</keyword>
<comment type="function">
    <text evidence="1">Probable aspartic protease. May be involved in the regulation of exocytosis. Acts as a linker between the 19S proteasome and polyubiquitinated proteins via UBA domain interactions with ubiquitin for their subsequent degradation. Required for S-phase checkpoint control.</text>
</comment>
<feature type="domain" description="Ubiquitin-like" evidence="8">
    <location>
        <begin position="1"/>
        <end position="76"/>
    </location>
</feature>
<accession>A0A0C3PUM0</accession>
<keyword evidence="6" id="KW-0064">Aspartyl protease</keyword>
<dbReference type="SUPFAM" id="SSF50630">
    <property type="entry name" value="Acid proteases"/>
    <property type="match status" value="1"/>
</dbReference>
<dbReference type="Pfam" id="PF00240">
    <property type="entry name" value="ubiquitin"/>
    <property type="match status" value="1"/>
</dbReference>
<dbReference type="Gene3D" id="2.40.70.10">
    <property type="entry name" value="Acid Proteases"/>
    <property type="match status" value="1"/>
</dbReference>
<dbReference type="PANTHER" id="PTHR12917">
    <property type="entry name" value="ASPARTYL PROTEASE DDI-RELATED"/>
    <property type="match status" value="1"/>
</dbReference>
<comment type="similarity">
    <text evidence="2">Belongs to the DDI1 family.</text>
</comment>
<evidence type="ECO:0000256" key="4">
    <source>
        <dbReference type="ARBA" id="ARBA00021491"/>
    </source>
</evidence>
<comment type="subunit">
    <text evidence="3">Binds ubiquitin and polyubiquitinated proteins.</text>
</comment>
<dbReference type="InterPro" id="IPR029071">
    <property type="entry name" value="Ubiquitin-like_domsf"/>
</dbReference>
<dbReference type="GO" id="GO:0004190">
    <property type="term" value="F:aspartic-type endopeptidase activity"/>
    <property type="evidence" value="ECO:0007669"/>
    <property type="project" value="UniProtKB-KW"/>
</dbReference>
<evidence type="ECO:0000256" key="1">
    <source>
        <dbReference type="ARBA" id="ARBA00003231"/>
    </source>
</evidence>
<dbReference type="PANTHER" id="PTHR12917:SF1">
    <property type="entry name" value="AT13091P"/>
    <property type="match status" value="1"/>
</dbReference>
<dbReference type="InterPro" id="IPR021109">
    <property type="entry name" value="Peptidase_aspartic_dom_sf"/>
</dbReference>
<evidence type="ECO:0000256" key="5">
    <source>
        <dbReference type="ARBA" id="ARBA00022670"/>
    </source>
</evidence>
<evidence type="ECO:0000259" key="8">
    <source>
        <dbReference type="PROSITE" id="PS50053"/>
    </source>
</evidence>
<dbReference type="PROSITE" id="PS50053">
    <property type="entry name" value="UBIQUITIN_2"/>
    <property type="match status" value="1"/>
</dbReference>
<keyword evidence="10" id="KW-1185">Reference proteome</keyword>
<dbReference type="OrthoDB" id="1047367at2759"/>
<sequence>MELTFVDDLGDTHVVEADPGYGLDSIMAHLEEESGIPVHEQAIVFNGVPLVGSKTLREFGVADKSMLLLRRQRNTPVKGQFAGDGLQGQIEVVSRQRTIMENMEHASEHIPKSFESVTMLCVPAEVNGRPVKALVNTYAQHTLISLGCAEACG</sequence>
<dbReference type="GO" id="GO:0006508">
    <property type="term" value="P:proteolysis"/>
    <property type="evidence" value="ECO:0007669"/>
    <property type="project" value="UniProtKB-KW"/>
</dbReference>
<dbReference type="HOGENOM" id="CLU_1714052_0_0_1"/>
<dbReference type="SUPFAM" id="SSF54236">
    <property type="entry name" value="Ubiquitin-like"/>
    <property type="match status" value="1"/>
</dbReference>
<evidence type="ECO:0000313" key="10">
    <source>
        <dbReference type="Proteomes" id="UP000054217"/>
    </source>
</evidence>
<evidence type="ECO:0000256" key="7">
    <source>
        <dbReference type="ARBA" id="ARBA00022801"/>
    </source>
</evidence>
<dbReference type="Proteomes" id="UP000054217">
    <property type="component" value="Unassembled WGS sequence"/>
</dbReference>
<dbReference type="InterPro" id="IPR019103">
    <property type="entry name" value="Peptidase_aspartic_DDI1-type"/>
</dbReference>
<dbReference type="STRING" id="870435.A0A0C3PUM0"/>
<evidence type="ECO:0000256" key="2">
    <source>
        <dbReference type="ARBA" id="ARBA00009136"/>
    </source>
</evidence>
<evidence type="ECO:0000313" key="9">
    <source>
        <dbReference type="EMBL" id="KIO12509.1"/>
    </source>
</evidence>
<dbReference type="InParanoid" id="A0A0C3PUM0"/>
<organism evidence="9 10">
    <name type="scientific">Pisolithus tinctorius Marx 270</name>
    <dbReference type="NCBI Taxonomy" id="870435"/>
    <lineage>
        <taxon>Eukaryota</taxon>
        <taxon>Fungi</taxon>
        <taxon>Dikarya</taxon>
        <taxon>Basidiomycota</taxon>
        <taxon>Agaricomycotina</taxon>
        <taxon>Agaricomycetes</taxon>
        <taxon>Agaricomycetidae</taxon>
        <taxon>Boletales</taxon>
        <taxon>Sclerodermatineae</taxon>
        <taxon>Pisolithaceae</taxon>
        <taxon>Pisolithus</taxon>
    </lineage>
</organism>
<gene>
    <name evidence="9" type="ORF">M404DRAFT_679745</name>
</gene>
<name>A0A0C3PUM0_PISTI</name>